<dbReference type="RefSeq" id="WP_244680375.1">
    <property type="nucleotide sequence ID" value="NZ_JALIRM010000001.1"/>
</dbReference>
<proteinExistence type="predicted"/>
<evidence type="ECO:0000313" key="4">
    <source>
        <dbReference type="Proteomes" id="UP001232343"/>
    </source>
</evidence>
<dbReference type="CDD" id="cd00158">
    <property type="entry name" value="RHOD"/>
    <property type="match status" value="1"/>
</dbReference>
<dbReference type="EMBL" id="JAUSUO010000001">
    <property type="protein sequence ID" value="MDQ0342191.1"/>
    <property type="molecule type" value="Genomic_DNA"/>
</dbReference>
<dbReference type="PROSITE" id="PS50206">
    <property type="entry name" value="RHODANESE_3"/>
    <property type="match status" value="1"/>
</dbReference>
<keyword evidence="1" id="KW-0812">Transmembrane</keyword>
<name>A0ABU0D1C2_9BACI</name>
<organism evidence="3 4">
    <name type="scientific">Lederbergia wuyishanensis</name>
    <dbReference type="NCBI Taxonomy" id="1347903"/>
    <lineage>
        <taxon>Bacteria</taxon>
        <taxon>Bacillati</taxon>
        <taxon>Bacillota</taxon>
        <taxon>Bacilli</taxon>
        <taxon>Bacillales</taxon>
        <taxon>Bacillaceae</taxon>
        <taxon>Lederbergia</taxon>
    </lineage>
</organism>
<sequence length="128" mass="15030">MEALYTLLILLGAIIAFSLYNYFHQKRILKTLTEEEFRAGYRKAQLIDVREPNEFEGGHILGARNIPISQLKTRMKEIRPDKPVYLYCQSGMRSGRAAQTLYRKGYRDLYHLEGGFKKWSGRIKKKEK</sequence>
<dbReference type="Gene3D" id="3.40.250.10">
    <property type="entry name" value="Rhodanese-like domain"/>
    <property type="match status" value="1"/>
</dbReference>
<dbReference type="InterPro" id="IPR050229">
    <property type="entry name" value="GlpE_sulfurtransferase"/>
</dbReference>
<feature type="domain" description="Rhodanese" evidence="2">
    <location>
        <begin position="40"/>
        <end position="128"/>
    </location>
</feature>
<keyword evidence="4" id="KW-1185">Reference proteome</keyword>
<accession>A0ABU0D1C2</accession>
<keyword evidence="1" id="KW-0472">Membrane</keyword>
<protein>
    <submittedName>
        <fullName evidence="3">Rhodanese-related sulfurtransferase</fullName>
    </submittedName>
</protein>
<gene>
    <name evidence="3" type="ORF">J2S14_000984</name>
</gene>
<dbReference type="Pfam" id="PF00581">
    <property type="entry name" value="Rhodanese"/>
    <property type="match status" value="1"/>
</dbReference>
<evidence type="ECO:0000256" key="1">
    <source>
        <dbReference type="SAM" id="Phobius"/>
    </source>
</evidence>
<dbReference type="SMART" id="SM00450">
    <property type="entry name" value="RHOD"/>
    <property type="match status" value="1"/>
</dbReference>
<dbReference type="InterPro" id="IPR036873">
    <property type="entry name" value="Rhodanese-like_dom_sf"/>
</dbReference>
<dbReference type="InterPro" id="IPR001763">
    <property type="entry name" value="Rhodanese-like_dom"/>
</dbReference>
<evidence type="ECO:0000313" key="3">
    <source>
        <dbReference type="EMBL" id="MDQ0342191.1"/>
    </source>
</evidence>
<dbReference type="SUPFAM" id="SSF52821">
    <property type="entry name" value="Rhodanese/Cell cycle control phosphatase"/>
    <property type="match status" value="1"/>
</dbReference>
<feature type="transmembrane region" description="Helical" evidence="1">
    <location>
        <begin position="6"/>
        <end position="23"/>
    </location>
</feature>
<dbReference type="Proteomes" id="UP001232343">
    <property type="component" value="Unassembled WGS sequence"/>
</dbReference>
<reference evidence="3 4" key="1">
    <citation type="submission" date="2023-07" db="EMBL/GenBank/DDBJ databases">
        <title>Genomic Encyclopedia of Type Strains, Phase IV (KMG-IV): sequencing the most valuable type-strain genomes for metagenomic binning, comparative biology and taxonomic classification.</title>
        <authorList>
            <person name="Goeker M."/>
        </authorList>
    </citation>
    <scope>NUCLEOTIDE SEQUENCE [LARGE SCALE GENOMIC DNA]</scope>
    <source>
        <strain evidence="3 4">DSM 27848</strain>
    </source>
</reference>
<comment type="caution">
    <text evidence="3">The sequence shown here is derived from an EMBL/GenBank/DDBJ whole genome shotgun (WGS) entry which is preliminary data.</text>
</comment>
<evidence type="ECO:0000259" key="2">
    <source>
        <dbReference type="PROSITE" id="PS50206"/>
    </source>
</evidence>
<dbReference type="PANTHER" id="PTHR43031">
    <property type="entry name" value="FAD-DEPENDENT OXIDOREDUCTASE"/>
    <property type="match status" value="1"/>
</dbReference>
<keyword evidence="1" id="KW-1133">Transmembrane helix</keyword>
<dbReference type="PANTHER" id="PTHR43031:SF18">
    <property type="entry name" value="RHODANESE-RELATED SULFURTRANSFERASES"/>
    <property type="match status" value="1"/>
</dbReference>